<proteinExistence type="inferred from homology"/>
<reference evidence="5 6" key="1">
    <citation type="submission" date="2015-07" db="EMBL/GenBank/DDBJ databases">
        <title>Genome sequence of Leptolinea tardivitalis DSM 16556.</title>
        <authorList>
            <person name="Hemp J."/>
            <person name="Ward L.M."/>
            <person name="Pace L.A."/>
            <person name="Fischer W.W."/>
        </authorList>
    </citation>
    <scope>NUCLEOTIDE SEQUENCE [LARGE SCALE GENOMIC DNA]</scope>
    <source>
        <strain evidence="5 6">YMTK-2</strain>
    </source>
</reference>
<keyword evidence="2 3" id="KW-0067">ATP-binding</keyword>
<dbReference type="Proteomes" id="UP000050430">
    <property type="component" value="Unassembled WGS sequence"/>
</dbReference>
<dbReference type="AlphaFoldDB" id="A0A0P6WNP9"/>
<dbReference type="PANTHER" id="PTHR10695">
    <property type="entry name" value="DEPHOSPHO-COA KINASE-RELATED"/>
    <property type="match status" value="1"/>
</dbReference>
<keyword evidence="3" id="KW-0963">Cytoplasm</keyword>
<dbReference type="SUPFAM" id="SSF52540">
    <property type="entry name" value="P-loop containing nucleoside triphosphate hydrolases"/>
    <property type="match status" value="1"/>
</dbReference>
<evidence type="ECO:0000256" key="2">
    <source>
        <dbReference type="ARBA" id="ARBA00022840"/>
    </source>
</evidence>
<keyword evidence="3" id="KW-0808">Transferase</keyword>
<dbReference type="CDD" id="cd02022">
    <property type="entry name" value="DPCK"/>
    <property type="match status" value="1"/>
</dbReference>
<dbReference type="HAMAP" id="MF_00376">
    <property type="entry name" value="Dephospho_CoA_kinase"/>
    <property type="match status" value="1"/>
</dbReference>
<dbReference type="EC" id="2.7.1.24" evidence="3 4"/>
<dbReference type="PANTHER" id="PTHR10695:SF46">
    <property type="entry name" value="BIFUNCTIONAL COENZYME A SYNTHASE-RELATED"/>
    <property type="match status" value="1"/>
</dbReference>
<evidence type="ECO:0000313" key="5">
    <source>
        <dbReference type="EMBL" id="KPL71679.1"/>
    </source>
</evidence>
<dbReference type="EMBL" id="LGCK01000010">
    <property type="protein sequence ID" value="KPL71679.1"/>
    <property type="molecule type" value="Genomic_DNA"/>
</dbReference>
<dbReference type="RefSeq" id="WP_062420269.1">
    <property type="nucleotide sequence ID" value="NZ_BBYA01000001.1"/>
</dbReference>
<comment type="subcellular location">
    <subcellularLocation>
        <location evidence="3">Cytoplasm</location>
    </subcellularLocation>
</comment>
<evidence type="ECO:0000256" key="4">
    <source>
        <dbReference type="NCBIfam" id="TIGR00152"/>
    </source>
</evidence>
<comment type="similarity">
    <text evidence="3">Belongs to the CoaE family.</text>
</comment>
<dbReference type="Pfam" id="PF01121">
    <property type="entry name" value="CoaE"/>
    <property type="match status" value="1"/>
</dbReference>
<dbReference type="GO" id="GO:0005524">
    <property type="term" value="F:ATP binding"/>
    <property type="evidence" value="ECO:0007669"/>
    <property type="project" value="UniProtKB-UniRule"/>
</dbReference>
<evidence type="ECO:0000313" key="6">
    <source>
        <dbReference type="Proteomes" id="UP000050430"/>
    </source>
</evidence>
<dbReference type="InterPro" id="IPR027417">
    <property type="entry name" value="P-loop_NTPase"/>
</dbReference>
<gene>
    <name evidence="3" type="primary">coaE</name>
    <name evidence="5" type="ORF">ADM99_09430</name>
</gene>
<feature type="binding site" evidence="3">
    <location>
        <begin position="17"/>
        <end position="22"/>
    </location>
    <ligand>
        <name>ATP</name>
        <dbReference type="ChEBI" id="CHEBI:30616"/>
    </ligand>
</feature>
<comment type="function">
    <text evidence="3">Catalyzes the phosphorylation of the 3'-hydroxyl group of dephosphocoenzyme A to form coenzyme A.</text>
</comment>
<accession>A0A0P6WNP9</accession>
<dbReference type="GO" id="GO:0005737">
    <property type="term" value="C:cytoplasm"/>
    <property type="evidence" value="ECO:0007669"/>
    <property type="project" value="UniProtKB-SubCell"/>
</dbReference>
<dbReference type="OrthoDB" id="9812943at2"/>
<dbReference type="GO" id="GO:0004140">
    <property type="term" value="F:dephospho-CoA kinase activity"/>
    <property type="evidence" value="ECO:0007669"/>
    <property type="project" value="UniProtKB-UniRule"/>
</dbReference>
<dbReference type="Gene3D" id="3.40.50.300">
    <property type="entry name" value="P-loop containing nucleotide triphosphate hydrolases"/>
    <property type="match status" value="1"/>
</dbReference>
<keyword evidence="6" id="KW-1185">Reference proteome</keyword>
<protein>
    <recommendedName>
        <fullName evidence="3 4">Dephospho-CoA kinase</fullName>
        <ecNumber evidence="3 4">2.7.1.24</ecNumber>
    </recommendedName>
    <alternativeName>
        <fullName evidence="3">Dephosphocoenzyme A kinase</fullName>
    </alternativeName>
</protein>
<organism evidence="5 6">
    <name type="scientific">Leptolinea tardivitalis</name>
    <dbReference type="NCBI Taxonomy" id="229920"/>
    <lineage>
        <taxon>Bacteria</taxon>
        <taxon>Bacillati</taxon>
        <taxon>Chloroflexota</taxon>
        <taxon>Anaerolineae</taxon>
        <taxon>Anaerolineales</taxon>
        <taxon>Anaerolineaceae</taxon>
        <taxon>Leptolinea</taxon>
    </lineage>
</organism>
<comment type="caution">
    <text evidence="5">The sequence shown here is derived from an EMBL/GenBank/DDBJ whole genome shotgun (WGS) entry which is preliminary data.</text>
</comment>
<evidence type="ECO:0000256" key="1">
    <source>
        <dbReference type="ARBA" id="ARBA00022741"/>
    </source>
</evidence>
<keyword evidence="1 3" id="KW-0547">Nucleotide-binding</keyword>
<comment type="catalytic activity">
    <reaction evidence="3">
        <text>3'-dephospho-CoA + ATP = ADP + CoA + H(+)</text>
        <dbReference type="Rhea" id="RHEA:18245"/>
        <dbReference type="ChEBI" id="CHEBI:15378"/>
        <dbReference type="ChEBI" id="CHEBI:30616"/>
        <dbReference type="ChEBI" id="CHEBI:57287"/>
        <dbReference type="ChEBI" id="CHEBI:57328"/>
        <dbReference type="ChEBI" id="CHEBI:456216"/>
        <dbReference type="EC" id="2.7.1.24"/>
    </reaction>
</comment>
<comment type="pathway">
    <text evidence="3">Cofactor biosynthesis; coenzyme A biosynthesis; CoA from (R)-pantothenate: step 5/5.</text>
</comment>
<sequence length="213" mass="23786">MTKWNNKFIIGLTGNIGTGKSEVRKILQCLGALGIDADLIARQVAEPNGSAYGPILTHFGPEFTTPDQRLDRAALANLVFRQPEKLAELENIIHPLVKAEVDRIIEETTSPVIVIEAIKLIESSLSSQCDELWVTDAPLEIRLARLTLFREMSEEDARTRIQAQAPQEEKLKLATVIIQNDGTLEDLLLQVKHAWETHVPDSFRLAIQDDNCV</sequence>
<dbReference type="STRING" id="229920.ADM99_09430"/>
<dbReference type="UniPathway" id="UPA00241">
    <property type="reaction ID" value="UER00356"/>
</dbReference>
<dbReference type="NCBIfam" id="TIGR00152">
    <property type="entry name" value="dephospho-CoA kinase"/>
    <property type="match status" value="1"/>
</dbReference>
<keyword evidence="3" id="KW-0173">Coenzyme A biosynthesis</keyword>
<name>A0A0P6WNP9_9CHLR</name>
<dbReference type="InterPro" id="IPR001977">
    <property type="entry name" value="Depp_CoAkinase"/>
</dbReference>
<dbReference type="PROSITE" id="PS51219">
    <property type="entry name" value="DPCK"/>
    <property type="match status" value="1"/>
</dbReference>
<dbReference type="GO" id="GO:0015937">
    <property type="term" value="P:coenzyme A biosynthetic process"/>
    <property type="evidence" value="ECO:0007669"/>
    <property type="project" value="UniProtKB-UniRule"/>
</dbReference>
<evidence type="ECO:0000256" key="3">
    <source>
        <dbReference type="HAMAP-Rule" id="MF_00376"/>
    </source>
</evidence>
<keyword evidence="3" id="KW-0418">Kinase</keyword>